<sequence length="115" mass="13026">MKLAQIERAVEYHLPLWDGKDNITLQEVAESYKNQEYSIKELSIEKVSTMSTAAIDAITRKIVTQLFRMMGLDPAKYTQAFEALVMKCHATNVLTHVKNSDFGAIRDAFAKIEAM</sequence>
<protein>
    <submittedName>
        <fullName evidence="1">Uncharacterized protein</fullName>
    </submittedName>
</protein>
<dbReference type="Proteomes" id="UP000696573">
    <property type="component" value="Unassembled WGS sequence"/>
</dbReference>
<dbReference type="EMBL" id="CABFNQ020000730">
    <property type="protein sequence ID" value="CAH0027892.1"/>
    <property type="molecule type" value="Genomic_DNA"/>
</dbReference>
<name>A0A9N9VQX6_9HYPO</name>
<dbReference type="AlphaFoldDB" id="A0A9N9VQX6"/>
<gene>
    <name evidence="1" type="ORF">CRHIZ90672A_00001863</name>
</gene>
<evidence type="ECO:0000313" key="2">
    <source>
        <dbReference type="Proteomes" id="UP000696573"/>
    </source>
</evidence>
<keyword evidence="2" id="KW-1185">Reference proteome</keyword>
<evidence type="ECO:0000313" key="1">
    <source>
        <dbReference type="EMBL" id="CAH0027892.1"/>
    </source>
</evidence>
<reference evidence="1" key="1">
    <citation type="submission" date="2021-10" db="EMBL/GenBank/DDBJ databases">
        <authorList>
            <person name="Piombo E."/>
        </authorList>
    </citation>
    <scope>NUCLEOTIDE SEQUENCE</scope>
</reference>
<organism evidence="1 2">
    <name type="scientific">Clonostachys rhizophaga</name>
    <dbReference type="NCBI Taxonomy" id="160324"/>
    <lineage>
        <taxon>Eukaryota</taxon>
        <taxon>Fungi</taxon>
        <taxon>Dikarya</taxon>
        <taxon>Ascomycota</taxon>
        <taxon>Pezizomycotina</taxon>
        <taxon>Sordariomycetes</taxon>
        <taxon>Hypocreomycetidae</taxon>
        <taxon>Hypocreales</taxon>
        <taxon>Bionectriaceae</taxon>
        <taxon>Clonostachys</taxon>
    </lineage>
</organism>
<proteinExistence type="predicted"/>
<accession>A0A9N9VQX6</accession>
<comment type="caution">
    <text evidence="1">The sequence shown here is derived from an EMBL/GenBank/DDBJ whole genome shotgun (WGS) entry which is preliminary data.</text>
</comment>